<keyword evidence="2" id="KW-0539">Nucleus</keyword>
<dbReference type="RefSeq" id="XP_009030505.1">
    <property type="nucleotide sequence ID" value="XM_009032257.1"/>
</dbReference>
<evidence type="ECO:0000313" key="5">
    <source>
        <dbReference type="EnsemblMetazoa" id="HelroP148277"/>
    </source>
</evidence>
<evidence type="ECO:0000259" key="3">
    <source>
        <dbReference type="PROSITE" id="PS50118"/>
    </source>
</evidence>
<dbReference type="InterPro" id="IPR036910">
    <property type="entry name" value="HMG_box_dom_sf"/>
</dbReference>
<organism evidence="5 6">
    <name type="scientific">Helobdella robusta</name>
    <name type="common">Californian leech</name>
    <dbReference type="NCBI Taxonomy" id="6412"/>
    <lineage>
        <taxon>Eukaryota</taxon>
        <taxon>Metazoa</taxon>
        <taxon>Spiralia</taxon>
        <taxon>Lophotrochozoa</taxon>
        <taxon>Annelida</taxon>
        <taxon>Clitellata</taxon>
        <taxon>Hirudinea</taxon>
        <taxon>Rhynchobdellida</taxon>
        <taxon>Glossiphoniidae</taxon>
        <taxon>Helobdella</taxon>
    </lineage>
</organism>
<dbReference type="GeneID" id="20196965"/>
<dbReference type="AlphaFoldDB" id="T1EK65"/>
<dbReference type="PANTHER" id="PTHR10270:SF317">
    <property type="entry name" value="TRANSCRIPTION FACTOR SOX-15-RELATED"/>
    <property type="match status" value="1"/>
</dbReference>
<accession>T1EK65</accession>
<protein>
    <recommendedName>
        <fullName evidence="3">HMG box domain-containing protein</fullName>
    </recommendedName>
</protein>
<keyword evidence="1 2" id="KW-0238">DNA-binding</keyword>
<dbReference type="GO" id="GO:0005634">
    <property type="term" value="C:nucleus"/>
    <property type="evidence" value="ECO:0007669"/>
    <property type="project" value="UniProtKB-UniRule"/>
</dbReference>
<dbReference type="SUPFAM" id="SSF47095">
    <property type="entry name" value="HMG-box"/>
    <property type="match status" value="1"/>
</dbReference>
<reference evidence="5" key="3">
    <citation type="submission" date="2015-06" db="UniProtKB">
        <authorList>
            <consortium name="EnsemblMetazoa"/>
        </authorList>
    </citation>
    <scope>IDENTIFICATION</scope>
</reference>
<feature type="domain" description="HMG box" evidence="3">
    <location>
        <begin position="1"/>
        <end position="58"/>
    </location>
</feature>
<evidence type="ECO:0000256" key="1">
    <source>
        <dbReference type="ARBA" id="ARBA00023125"/>
    </source>
</evidence>
<dbReference type="Gene3D" id="1.10.30.10">
    <property type="entry name" value="High mobility group box domain"/>
    <property type="match status" value="1"/>
</dbReference>
<dbReference type="InterPro" id="IPR009071">
    <property type="entry name" value="HMG_box_dom"/>
</dbReference>
<proteinExistence type="predicted"/>
<evidence type="ECO:0000256" key="2">
    <source>
        <dbReference type="PROSITE-ProRule" id="PRU00267"/>
    </source>
</evidence>
<name>T1EK65_HELRO</name>
<dbReference type="OrthoDB" id="6247875at2759"/>
<dbReference type="Proteomes" id="UP000015101">
    <property type="component" value="Unassembled WGS sequence"/>
</dbReference>
<dbReference type="CTD" id="20196965"/>
<dbReference type="Pfam" id="PF00505">
    <property type="entry name" value="HMG_box"/>
    <property type="match status" value="1"/>
</dbReference>
<dbReference type="InterPro" id="IPR050140">
    <property type="entry name" value="SRY-related_HMG-box_TF-like"/>
</dbReference>
<feature type="DNA-binding region" description="HMG box" evidence="2">
    <location>
        <begin position="1"/>
        <end position="58"/>
    </location>
</feature>
<dbReference type="STRING" id="6412.T1EK65"/>
<reference evidence="6" key="1">
    <citation type="submission" date="2012-12" db="EMBL/GenBank/DDBJ databases">
        <authorList>
            <person name="Hellsten U."/>
            <person name="Grimwood J."/>
            <person name="Chapman J.A."/>
            <person name="Shapiro H."/>
            <person name="Aerts A."/>
            <person name="Otillar R.P."/>
            <person name="Terry A.Y."/>
            <person name="Boore J.L."/>
            <person name="Simakov O."/>
            <person name="Marletaz F."/>
            <person name="Cho S.-J."/>
            <person name="Edsinger-Gonzales E."/>
            <person name="Havlak P."/>
            <person name="Kuo D.-H."/>
            <person name="Larsson T."/>
            <person name="Lv J."/>
            <person name="Arendt D."/>
            <person name="Savage R."/>
            <person name="Osoegawa K."/>
            <person name="de Jong P."/>
            <person name="Lindberg D.R."/>
            <person name="Seaver E.C."/>
            <person name="Weisblat D.A."/>
            <person name="Putnam N.H."/>
            <person name="Grigoriev I.V."/>
            <person name="Rokhsar D.S."/>
        </authorList>
    </citation>
    <scope>NUCLEOTIDE SEQUENCE</scope>
</reference>
<dbReference type="PROSITE" id="PS50118">
    <property type="entry name" value="HMG_BOX_2"/>
    <property type="match status" value="1"/>
</dbReference>
<dbReference type="SMART" id="SM00398">
    <property type="entry name" value="HMG"/>
    <property type="match status" value="1"/>
</dbReference>
<evidence type="ECO:0000313" key="4">
    <source>
        <dbReference type="EMBL" id="ESN91684.1"/>
    </source>
</evidence>
<dbReference type="HOGENOM" id="CLU_082854_5_3_1"/>
<dbReference type="InParanoid" id="T1EK65"/>
<dbReference type="EMBL" id="AMQM01002159">
    <property type="status" value="NOT_ANNOTATED_CDS"/>
    <property type="molecule type" value="Genomic_DNA"/>
</dbReference>
<gene>
    <name evidence="5" type="primary">20196965</name>
    <name evidence="4" type="ORF">HELRODRAFT_148277</name>
</gene>
<dbReference type="FunCoup" id="T1EK65">
    <property type="interactions" value="169"/>
</dbReference>
<dbReference type="EnsemblMetazoa" id="HelroT148277">
    <property type="protein sequence ID" value="HelroP148277"/>
    <property type="gene ID" value="HelroG148277"/>
</dbReference>
<evidence type="ECO:0000313" key="6">
    <source>
        <dbReference type="Proteomes" id="UP000015101"/>
    </source>
</evidence>
<dbReference type="EMBL" id="KB097700">
    <property type="protein sequence ID" value="ESN91684.1"/>
    <property type="molecule type" value="Genomic_DNA"/>
</dbReference>
<dbReference type="eggNOG" id="KOG0528">
    <property type="taxonomic scope" value="Eukaryota"/>
</dbReference>
<keyword evidence="6" id="KW-1185">Reference proteome</keyword>
<dbReference type="KEGG" id="hro:HELRODRAFT_148277"/>
<sequence>KRPLNAFMLWAKEERSRLLRCAPGVHNSSLSIMLGIKWKSMTSQEKLPYVKKHLKLSE</sequence>
<dbReference type="PANTHER" id="PTHR10270">
    <property type="entry name" value="SOX TRANSCRIPTION FACTOR"/>
    <property type="match status" value="1"/>
</dbReference>
<reference evidence="4 6" key="2">
    <citation type="journal article" date="2013" name="Nature">
        <title>Insights into bilaterian evolution from three spiralian genomes.</title>
        <authorList>
            <person name="Simakov O."/>
            <person name="Marletaz F."/>
            <person name="Cho S.J."/>
            <person name="Edsinger-Gonzales E."/>
            <person name="Havlak P."/>
            <person name="Hellsten U."/>
            <person name="Kuo D.H."/>
            <person name="Larsson T."/>
            <person name="Lv J."/>
            <person name="Arendt D."/>
            <person name="Savage R."/>
            <person name="Osoegawa K."/>
            <person name="de Jong P."/>
            <person name="Grimwood J."/>
            <person name="Chapman J.A."/>
            <person name="Shapiro H."/>
            <person name="Aerts A."/>
            <person name="Otillar R.P."/>
            <person name="Terry A.Y."/>
            <person name="Boore J.L."/>
            <person name="Grigoriev I.V."/>
            <person name="Lindberg D.R."/>
            <person name="Seaver E.C."/>
            <person name="Weisblat D.A."/>
            <person name="Putnam N.H."/>
            <person name="Rokhsar D.S."/>
        </authorList>
    </citation>
    <scope>NUCLEOTIDE SEQUENCE</scope>
</reference>
<dbReference type="GO" id="GO:0003677">
    <property type="term" value="F:DNA binding"/>
    <property type="evidence" value="ECO:0007669"/>
    <property type="project" value="UniProtKB-UniRule"/>
</dbReference>